<dbReference type="InterPro" id="IPR032710">
    <property type="entry name" value="NTF2-like_dom_sf"/>
</dbReference>
<gene>
    <name evidence="2" type="ORF">FSW04_20765</name>
</gene>
<dbReference type="Gene3D" id="3.10.450.50">
    <property type="match status" value="1"/>
</dbReference>
<evidence type="ECO:0000313" key="3">
    <source>
        <dbReference type="Proteomes" id="UP000321805"/>
    </source>
</evidence>
<dbReference type="CDD" id="cd00531">
    <property type="entry name" value="NTF2_like"/>
    <property type="match status" value="1"/>
</dbReference>
<protein>
    <submittedName>
        <fullName evidence="2">Nuclear transport factor 2 family protein</fullName>
    </submittedName>
</protein>
<dbReference type="KEGG" id="bsol:FSW04_20765"/>
<proteinExistence type="predicted"/>
<dbReference type="SUPFAM" id="SSF54427">
    <property type="entry name" value="NTF2-like"/>
    <property type="match status" value="1"/>
</dbReference>
<dbReference type="AlphaFoldDB" id="A0A5B8UAW5"/>
<dbReference type="OrthoDB" id="3868919at2"/>
<dbReference type="Proteomes" id="UP000321805">
    <property type="component" value="Chromosome"/>
</dbReference>
<evidence type="ECO:0000259" key="1">
    <source>
        <dbReference type="Pfam" id="PF13577"/>
    </source>
</evidence>
<name>A0A5B8UAW5_9ACTN</name>
<dbReference type="Pfam" id="PF13577">
    <property type="entry name" value="SnoaL_4"/>
    <property type="match status" value="1"/>
</dbReference>
<organism evidence="2 3">
    <name type="scientific">Baekduia soli</name>
    <dbReference type="NCBI Taxonomy" id="496014"/>
    <lineage>
        <taxon>Bacteria</taxon>
        <taxon>Bacillati</taxon>
        <taxon>Actinomycetota</taxon>
        <taxon>Thermoleophilia</taxon>
        <taxon>Solirubrobacterales</taxon>
        <taxon>Baekduiaceae</taxon>
        <taxon>Baekduia</taxon>
    </lineage>
</organism>
<evidence type="ECO:0000313" key="2">
    <source>
        <dbReference type="EMBL" id="QEC49761.1"/>
    </source>
</evidence>
<dbReference type="EMBL" id="CP042430">
    <property type="protein sequence ID" value="QEC49761.1"/>
    <property type="molecule type" value="Genomic_DNA"/>
</dbReference>
<accession>A0A5B8UAW5</accession>
<keyword evidence="3" id="KW-1185">Reference proteome</keyword>
<reference evidence="2 3" key="1">
    <citation type="journal article" date="2018" name="J. Microbiol.">
        <title>Baekduia soli gen. nov., sp. nov., a novel bacterium isolated from the soil of Baekdu Mountain and proposal of a novel family name, Baekduiaceae fam. nov.</title>
        <authorList>
            <person name="An D.S."/>
            <person name="Siddiqi M.Z."/>
            <person name="Kim K.H."/>
            <person name="Yu H.S."/>
            <person name="Im W.T."/>
        </authorList>
    </citation>
    <scope>NUCLEOTIDE SEQUENCE [LARGE SCALE GENOMIC DNA]</scope>
    <source>
        <strain evidence="2 3">BR7-21</strain>
    </source>
</reference>
<feature type="domain" description="SnoaL-like" evidence="1">
    <location>
        <begin position="12"/>
        <end position="140"/>
    </location>
</feature>
<dbReference type="InterPro" id="IPR037401">
    <property type="entry name" value="SnoaL-like"/>
</dbReference>
<sequence>MRGVDDLERTVAERACERLIVDYARLVDFGNASGIADLFTEDGVWIGSDLHLDGREAIREWFVEREALSRRVSRHVFTNIGVDVLSPDEAQSICYMINYRRDRRDGGDELPVAGDIPKWVGECHDRFARTADGWRFTQRRVEVAFHRPSRRPAAAEG</sequence>